<dbReference type="RefSeq" id="WP_058452931.1">
    <property type="nucleotide sequence ID" value="NZ_CAAAIB010000005.1"/>
</dbReference>
<reference evidence="1 2" key="1">
    <citation type="submission" date="2015-11" db="EMBL/GenBank/DDBJ databases">
        <title>Genomic analysis of 38 Legionella species identifies large and diverse effector repertoires.</title>
        <authorList>
            <person name="Burstein D."/>
            <person name="Amaro F."/>
            <person name="Zusman T."/>
            <person name="Lifshitz Z."/>
            <person name="Cohen O."/>
            <person name="Gilbert J.A."/>
            <person name="Pupko T."/>
            <person name="Shuman H.A."/>
            <person name="Segal G."/>
        </authorList>
    </citation>
    <scope>NUCLEOTIDE SEQUENCE [LARGE SCALE GENOMIC DNA]</scope>
    <source>
        <strain evidence="1 2">PX-1-G2-E2</strain>
    </source>
</reference>
<dbReference type="PATRIC" id="fig|466.6.peg.2325"/>
<accession>A0A0W0VYL2</accession>
<name>A0A0W0VYL2_9GAMM</name>
<dbReference type="InterPro" id="IPR009858">
    <property type="entry name" value="DUF1415"/>
</dbReference>
<proteinExistence type="predicted"/>
<sequence length="189" mass="21974">MSQTDELIIQHTLNWIRLFVIQLNICPFAKREVNRGTLKIQVSRAQTLQEALEALMVEVQRLDHESSIETTFLVFPKLFEDFFHYLDFVDAAEARLFENDYEGIYQLATFHPDYCFADAGFDEVTNYTNRSPYPMLHLLREESVEKAIAFYGDTEQIPKTNMDSLRGLGIEEIKKILINCTSLEIELLP</sequence>
<dbReference type="Proteomes" id="UP000054908">
    <property type="component" value="Unassembled WGS sequence"/>
</dbReference>
<dbReference type="AlphaFoldDB" id="A0A0W0VYL2"/>
<dbReference type="Pfam" id="PF07209">
    <property type="entry name" value="DUF1415"/>
    <property type="match status" value="1"/>
</dbReference>
<organism evidence="1 2">
    <name type="scientific">Legionella maceachernii</name>
    <dbReference type="NCBI Taxonomy" id="466"/>
    <lineage>
        <taxon>Bacteria</taxon>
        <taxon>Pseudomonadati</taxon>
        <taxon>Pseudomonadota</taxon>
        <taxon>Gammaproteobacteria</taxon>
        <taxon>Legionellales</taxon>
        <taxon>Legionellaceae</taxon>
        <taxon>Legionella</taxon>
    </lineage>
</organism>
<protein>
    <recommendedName>
        <fullName evidence="3">DUF1415 domain-containing protein</fullName>
    </recommendedName>
</protein>
<dbReference type="OrthoDB" id="277390at2"/>
<keyword evidence="2" id="KW-1185">Reference proteome</keyword>
<dbReference type="EMBL" id="LNYL01000045">
    <property type="protein sequence ID" value="KTD25211.1"/>
    <property type="molecule type" value="Genomic_DNA"/>
</dbReference>
<evidence type="ECO:0000313" key="1">
    <source>
        <dbReference type="EMBL" id="KTD25211.1"/>
    </source>
</evidence>
<comment type="caution">
    <text evidence="1">The sequence shown here is derived from an EMBL/GenBank/DDBJ whole genome shotgun (WGS) entry which is preliminary data.</text>
</comment>
<evidence type="ECO:0000313" key="2">
    <source>
        <dbReference type="Proteomes" id="UP000054908"/>
    </source>
</evidence>
<gene>
    <name evidence="1" type="ORF">Lmac_2189</name>
</gene>
<evidence type="ECO:0008006" key="3">
    <source>
        <dbReference type="Google" id="ProtNLM"/>
    </source>
</evidence>